<organism evidence="2 3">
    <name type="scientific">Stephania yunnanensis</name>
    <dbReference type="NCBI Taxonomy" id="152371"/>
    <lineage>
        <taxon>Eukaryota</taxon>
        <taxon>Viridiplantae</taxon>
        <taxon>Streptophyta</taxon>
        <taxon>Embryophyta</taxon>
        <taxon>Tracheophyta</taxon>
        <taxon>Spermatophyta</taxon>
        <taxon>Magnoliopsida</taxon>
        <taxon>Ranunculales</taxon>
        <taxon>Menispermaceae</taxon>
        <taxon>Menispermoideae</taxon>
        <taxon>Cissampelideae</taxon>
        <taxon>Stephania</taxon>
    </lineage>
</organism>
<evidence type="ECO:0000256" key="1">
    <source>
        <dbReference type="SAM" id="MobiDB-lite"/>
    </source>
</evidence>
<reference evidence="2 3" key="1">
    <citation type="submission" date="2024-01" db="EMBL/GenBank/DDBJ databases">
        <title>Genome assemblies of Stephania.</title>
        <authorList>
            <person name="Yang L."/>
        </authorList>
    </citation>
    <scope>NUCLEOTIDE SEQUENCE [LARGE SCALE GENOMIC DNA]</scope>
    <source>
        <strain evidence="2">YNDBR</strain>
        <tissue evidence="2">Leaf</tissue>
    </source>
</reference>
<gene>
    <name evidence="2" type="ORF">Syun_017068</name>
</gene>
<evidence type="ECO:0000313" key="3">
    <source>
        <dbReference type="Proteomes" id="UP001420932"/>
    </source>
</evidence>
<name>A0AAP0J692_9MAGN</name>
<dbReference type="Proteomes" id="UP001420932">
    <property type="component" value="Unassembled WGS sequence"/>
</dbReference>
<dbReference type="EMBL" id="JBBNAF010000007">
    <property type="protein sequence ID" value="KAK9128271.1"/>
    <property type="molecule type" value="Genomic_DNA"/>
</dbReference>
<sequence length="83" mass="8890">MRRHGRLLAVQQQASGETDVKGSSRMCRRAAAATAARCGGTSPAAPAKPRVVDRPILDETQQLRTMGVAPTKLDDAMNCSRKI</sequence>
<evidence type="ECO:0000313" key="2">
    <source>
        <dbReference type="EMBL" id="KAK9128271.1"/>
    </source>
</evidence>
<proteinExistence type="predicted"/>
<comment type="caution">
    <text evidence="2">The sequence shown here is derived from an EMBL/GenBank/DDBJ whole genome shotgun (WGS) entry which is preliminary data.</text>
</comment>
<protein>
    <submittedName>
        <fullName evidence="2">Uncharacterized protein</fullName>
    </submittedName>
</protein>
<accession>A0AAP0J692</accession>
<keyword evidence="3" id="KW-1185">Reference proteome</keyword>
<feature type="region of interest" description="Disordered" evidence="1">
    <location>
        <begin position="1"/>
        <end position="23"/>
    </location>
</feature>
<dbReference type="AlphaFoldDB" id="A0AAP0J692"/>